<dbReference type="Pfam" id="PF14011">
    <property type="entry name" value="ESX-1_EspG"/>
    <property type="match status" value="1"/>
</dbReference>
<keyword evidence="6" id="KW-1185">Reference proteome</keyword>
<reference evidence="5 6" key="1">
    <citation type="submission" date="2024-10" db="EMBL/GenBank/DDBJ databases">
        <title>The Natural Products Discovery Center: Release of the First 8490 Sequenced Strains for Exploring Actinobacteria Biosynthetic Diversity.</title>
        <authorList>
            <person name="Kalkreuter E."/>
            <person name="Kautsar S.A."/>
            <person name="Yang D."/>
            <person name="Bader C.D."/>
            <person name="Teijaro C.N."/>
            <person name="Fluegel L."/>
            <person name="Davis C.M."/>
            <person name="Simpson J.R."/>
            <person name="Lauterbach L."/>
            <person name="Steele A.D."/>
            <person name="Gui C."/>
            <person name="Meng S."/>
            <person name="Li G."/>
            <person name="Viehrig K."/>
            <person name="Ye F."/>
            <person name="Su P."/>
            <person name="Kiefer A.F."/>
            <person name="Nichols A."/>
            <person name="Cepeda A.J."/>
            <person name="Yan W."/>
            <person name="Fan B."/>
            <person name="Jiang Y."/>
            <person name="Adhikari A."/>
            <person name="Zheng C.-J."/>
            <person name="Schuster L."/>
            <person name="Cowan T.M."/>
            <person name="Smanski M.J."/>
            <person name="Chevrette M.G."/>
            <person name="De Carvalho L.P.S."/>
            <person name="Shen B."/>
        </authorList>
    </citation>
    <scope>NUCLEOTIDE SEQUENCE [LARGE SCALE GENOMIC DNA]</scope>
    <source>
        <strain evidence="5 6">NPDC019275</strain>
    </source>
</reference>
<proteinExistence type="inferred from homology"/>
<evidence type="ECO:0000256" key="1">
    <source>
        <dbReference type="ARBA" id="ARBA00004496"/>
    </source>
</evidence>
<dbReference type="Proteomes" id="UP001611415">
    <property type="component" value="Unassembled WGS sequence"/>
</dbReference>
<protein>
    <submittedName>
        <fullName evidence="5">ESX secretion-associated protein EspG</fullName>
    </submittedName>
</protein>
<evidence type="ECO:0000313" key="5">
    <source>
        <dbReference type="EMBL" id="MFI2478223.1"/>
    </source>
</evidence>
<dbReference type="RefSeq" id="WP_397095711.1">
    <property type="nucleotide sequence ID" value="NZ_JBIRYO010000035.1"/>
</dbReference>
<accession>A0ABW7XAR7</accession>
<evidence type="ECO:0000256" key="4">
    <source>
        <dbReference type="ARBA" id="ARBA00023186"/>
    </source>
</evidence>
<keyword evidence="3" id="KW-0963">Cytoplasm</keyword>
<evidence type="ECO:0000256" key="3">
    <source>
        <dbReference type="ARBA" id="ARBA00022490"/>
    </source>
</evidence>
<dbReference type="EMBL" id="JBIRYO010000035">
    <property type="protein sequence ID" value="MFI2478223.1"/>
    <property type="molecule type" value="Genomic_DNA"/>
</dbReference>
<comment type="caution">
    <text evidence="5">The sequence shown here is derived from an EMBL/GenBank/DDBJ whole genome shotgun (WGS) entry which is preliminary data.</text>
</comment>
<comment type="similarity">
    <text evidence="2">Belongs to the EspG family.</text>
</comment>
<name>A0ABW7XAR7_9NOCA</name>
<organism evidence="5 6">
    <name type="scientific">Nocardia xishanensis</name>
    <dbReference type="NCBI Taxonomy" id="238964"/>
    <lineage>
        <taxon>Bacteria</taxon>
        <taxon>Bacillati</taxon>
        <taxon>Actinomycetota</taxon>
        <taxon>Actinomycetes</taxon>
        <taxon>Mycobacteriales</taxon>
        <taxon>Nocardiaceae</taxon>
        <taxon>Nocardia</taxon>
    </lineage>
</organism>
<keyword evidence="4" id="KW-0143">Chaperone</keyword>
<sequence>MLSGVTRWRFSALEFRVLWESTGRDVLPYPLGHRWQDTGVPEDFRRAWQVAAMAVWTHMDDNLLRALDVLLRPEARVELAGFRGLRREHRIRAHAGVHYQHGAIVTQRPGVDHDHGGDVELAFLTAEQVAPAVIGALPKCPPGKGDSLSVDVRDLAGPRGVQTDPWRRSPKDDFDRFFNRATTCIAHVAVYPLGSVDNRHIVGRQDFQVNDFEGDGRYISFGEDKVVAKPAPERALINTVQQRINHVVQGVRNGKFAPR</sequence>
<evidence type="ECO:0000313" key="6">
    <source>
        <dbReference type="Proteomes" id="UP001611415"/>
    </source>
</evidence>
<comment type="subcellular location">
    <subcellularLocation>
        <location evidence="1">Cytoplasm</location>
    </subcellularLocation>
</comment>
<dbReference type="InterPro" id="IPR025734">
    <property type="entry name" value="EspG"/>
</dbReference>
<gene>
    <name evidence="5" type="ORF">ACH49W_33100</name>
</gene>
<evidence type="ECO:0000256" key="2">
    <source>
        <dbReference type="ARBA" id="ARBA00006411"/>
    </source>
</evidence>